<protein>
    <submittedName>
        <fullName evidence="2">PEP-utilising enzyme, TIM barrel domain</fullName>
    </submittedName>
</protein>
<name>A0A1I5ZBQ4_9PSEU</name>
<dbReference type="Gene3D" id="3.20.20.60">
    <property type="entry name" value="Phosphoenolpyruvate-binding domains"/>
    <property type="match status" value="1"/>
</dbReference>
<dbReference type="InterPro" id="IPR040442">
    <property type="entry name" value="Pyrv_kinase-like_dom_sf"/>
</dbReference>
<organism evidence="2 3">
    <name type="scientific">Amycolatopsis rubida</name>
    <dbReference type="NCBI Taxonomy" id="112413"/>
    <lineage>
        <taxon>Bacteria</taxon>
        <taxon>Bacillati</taxon>
        <taxon>Actinomycetota</taxon>
        <taxon>Actinomycetes</taxon>
        <taxon>Pseudonocardiales</taxon>
        <taxon>Pseudonocardiaceae</taxon>
        <taxon>Amycolatopsis</taxon>
    </lineage>
</organism>
<feature type="domain" description="PEP-utilising enzyme C-terminal" evidence="1">
    <location>
        <begin position="12"/>
        <end position="254"/>
    </location>
</feature>
<dbReference type="STRING" id="112413.SAMN05421854_114183"/>
<dbReference type="PANTHER" id="PTHR46244">
    <property type="entry name" value="PHOSPHOENOLPYRUVATE-PROTEIN PHOSPHOTRANSFERASE"/>
    <property type="match status" value="1"/>
</dbReference>
<evidence type="ECO:0000259" key="1">
    <source>
        <dbReference type="Pfam" id="PF02896"/>
    </source>
</evidence>
<dbReference type="SUPFAM" id="SSF51621">
    <property type="entry name" value="Phosphoenolpyruvate/pyruvate domain"/>
    <property type="match status" value="1"/>
</dbReference>
<evidence type="ECO:0000313" key="3">
    <source>
        <dbReference type="Proteomes" id="UP000199137"/>
    </source>
</evidence>
<dbReference type="GO" id="GO:0016772">
    <property type="term" value="F:transferase activity, transferring phosphorus-containing groups"/>
    <property type="evidence" value="ECO:0007669"/>
    <property type="project" value="InterPro"/>
</dbReference>
<dbReference type="InterPro" id="IPR000121">
    <property type="entry name" value="PEP_util_C"/>
</dbReference>
<evidence type="ECO:0000313" key="2">
    <source>
        <dbReference type="EMBL" id="SFQ53894.1"/>
    </source>
</evidence>
<dbReference type="Proteomes" id="UP000199137">
    <property type="component" value="Unassembled WGS sequence"/>
</dbReference>
<reference evidence="2 3" key="1">
    <citation type="submission" date="2016-10" db="EMBL/GenBank/DDBJ databases">
        <authorList>
            <person name="de Groot N.N."/>
        </authorList>
    </citation>
    <scope>NUCLEOTIDE SEQUENCE [LARGE SCALE GENOMIC DNA]</scope>
    <source>
        <strain evidence="2 3">DSM 44637</strain>
    </source>
</reference>
<dbReference type="PANTHER" id="PTHR46244:SF3">
    <property type="entry name" value="PHOSPHOENOLPYRUVATE-PROTEIN PHOSPHOTRANSFERASE"/>
    <property type="match status" value="1"/>
</dbReference>
<dbReference type="InterPro" id="IPR050499">
    <property type="entry name" value="PEP-utilizing_PTS_enzyme"/>
</dbReference>
<gene>
    <name evidence="2" type="ORF">SAMN05421854_114183</name>
</gene>
<dbReference type="Pfam" id="PF02896">
    <property type="entry name" value="PEP-utilizers_C"/>
    <property type="match status" value="1"/>
</dbReference>
<proteinExistence type="predicted"/>
<accession>A0A1I5ZBQ4</accession>
<dbReference type="EMBL" id="FOWC01000014">
    <property type="protein sequence ID" value="SFQ53894.1"/>
    <property type="molecule type" value="Genomic_DNA"/>
</dbReference>
<dbReference type="AlphaFoldDB" id="A0A1I5ZBQ4"/>
<sequence length="295" mass="32318">MRLTVALSYERFDETLAAHFDGVGLIRGEYVFRAEGCYPAQESVRKFLEPYLRAVAATAAPRRVWYRTMEVDTAEANVLEGVEAVLVEEDRLLGLRGIRRSRTYPEAFRAELRGVATARAAGADVGVIIPFVTYAEELEWAVAEIDRHASGTPVATMLETPAALVELDRLLGTGISRVVIGCNDLSSLLLARSRSVRGPVEPASPLLRAIELARRETSRIGAELAVAGYLSPELISACRTLGVDECVVHYSDLPKVFGPQWNDLPDLGVLAATKARTRAAIAEFNARNGFEQRVY</sequence>
<dbReference type="InterPro" id="IPR015813">
    <property type="entry name" value="Pyrv/PenolPyrv_kinase-like_dom"/>
</dbReference>